<name>A0A3P3ZRF5_9ZZZZ</name>
<reference evidence="1" key="1">
    <citation type="submission" date="2018-10" db="EMBL/GenBank/DDBJ databases">
        <authorList>
            <person name="Plewniak F."/>
        </authorList>
    </citation>
    <scope>NUCLEOTIDE SEQUENCE</scope>
</reference>
<evidence type="ECO:0000313" key="1">
    <source>
        <dbReference type="EMBL" id="VAY89222.1"/>
    </source>
</evidence>
<dbReference type="EMBL" id="UOYP01000544">
    <property type="protein sequence ID" value="VAY89222.1"/>
    <property type="molecule type" value="Genomic_DNA"/>
</dbReference>
<sequence length="100" mass="11168">MQQGIEDNTGDRTINRTGFRKVLDNGAIEYWVLPEMYLSELCSGLDSTLVTNVLKKYGYLELDTAGKSTVVKRPPGMGPKRVYVIKPELLQSEEEMAQAA</sequence>
<dbReference type="AlphaFoldDB" id="A0A3P3ZRF5"/>
<accession>A0A3P3ZRF5</accession>
<proteinExistence type="predicted"/>
<protein>
    <submittedName>
        <fullName evidence="1">Uncharacterized protein</fullName>
    </submittedName>
</protein>
<gene>
    <name evidence="1" type="ORF">CARN8_5890001</name>
</gene>
<organism evidence="1">
    <name type="scientific">mine drainage metagenome</name>
    <dbReference type="NCBI Taxonomy" id="410659"/>
    <lineage>
        <taxon>unclassified sequences</taxon>
        <taxon>metagenomes</taxon>
        <taxon>ecological metagenomes</taxon>
    </lineage>
</organism>